<keyword evidence="2" id="KW-1185">Reference proteome</keyword>
<dbReference type="RefSeq" id="WP_013374210.1">
    <property type="nucleotide sequence ID" value="NC_014623.1"/>
</dbReference>
<evidence type="ECO:0000313" key="2">
    <source>
        <dbReference type="Proteomes" id="UP000001351"/>
    </source>
</evidence>
<name>E3FTD4_STIAD</name>
<gene>
    <name evidence="1" type="primary">mlpA</name>
    <name evidence="1" type="ordered locus">STAUR_0544</name>
</gene>
<dbReference type="KEGG" id="sur:STAUR_0544"/>
<organism evidence="1 2">
    <name type="scientific">Stigmatella aurantiaca (strain DW4/3-1)</name>
    <dbReference type="NCBI Taxonomy" id="378806"/>
    <lineage>
        <taxon>Bacteria</taxon>
        <taxon>Pseudomonadati</taxon>
        <taxon>Myxococcota</taxon>
        <taxon>Myxococcia</taxon>
        <taxon>Myxococcales</taxon>
        <taxon>Cystobacterineae</taxon>
        <taxon>Archangiaceae</taxon>
        <taxon>Stigmatella</taxon>
    </lineage>
</organism>
<dbReference type="AlphaFoldDB" id="E3FTD4"/>
<protein>
    <submittedName>
        <fullName evidence="1">Lipoprotein MlpA</fullName>
    </submittedName>
</protein>
<dbReference type="PROSITE" id="PS51257">
    <property type="entry name" value="PROKAR_LIPOPROTEIN"/>
    <property type="match status" value="1"/>
</dbReference>
<sequence>MMIGRLVRWGAVAMLAASCDVDQPDIGCPVQSLTWVATYHPVGTHSCGNKAGEQLGVSKYFSPQGESQFAIKPATLSALDGRDPQRPSYSQAAMPEEANAEGFCVVPSLPEMRKQAEADPTGAEPAVSVSYRWSNVRIVSQPVIPGTQFVADLEYTENGCTAAYEVWAMWPGDVSCDNGQGAPDETRCETAITLNSDFATKCDPTLSLCVPAKRPPSLK</sequence>
<evidence type="ECO:0000313" key="1">
    <source>
        <dbReference type="EMBL" id="ADO68348.1"/>
    </source>
</evidence>
<reference evidence="1 2" key="1">
    <citation type="journal article" date="2011" name="Mol. Biol. Evol.">
        <title>Comparative genomic analysis of fruiting body formation in Myxococcales.</title>
        <authorList>
            <person name="Huntley S."/>
            <person name="Hamann N."/>
            <person name="Wegener-Feldbrugge S."/>
            <person name="Treuner-Lange A."/>
            <person name="Kube M."/>
            <person name="Reinhardt R."/>
            <person name="Klages S."/>
            <person name="Muller R."/>
            <person name="Ronning C.M."/>
            <person name="Nierman W.C."/>
            <person name="Sogaard-Andersen L."/>
        </authorList>
    </citation>
    <scope>NUCLEOTIDE SEQUENCE [LARGE SCALE GENOMIC DNA]</scope>
    <source>
        <strain evidence="1 2">DW4/3-1</strain>
    </source>
</reference>
<accession>E3FTD4</accession>
<keyword evidence="1" id="KW-0449">Lipoprotein</keyword>
<dbReference type="HOGENOM" id="CLU_102529_0_0_7"/>
<dbReference type="Proteomes" id="UP000001351">
    <property type="component" value="Chromosome"/>
</dbReference>
<dbReference type="EMBL" id="CP002271">
    <property type="protein sequence ID" value="ADO68348.1"/>
    <property type="molecule type" value="Genomic_DNA"/>
</dbReference>
<proteinExistence type="predicted"/>